<dbReference type="GO" id="GO:0004386">
    <property type="term" value="F:helicase activity"/>
    <property type="evidence" value="ECO:0007669"/>
    <property type="project" value="UniProtKB-KW"/>
</dbReference>
<keyword evidence="3" id="KW-0067">ATP-binding</keyword>
<dbReference type="PATRIC" id="fig|796385.3.peg.3404"/>
<reference evidence="5 6" key="2">
    <citation type="journal article" date="2015" name="Stand. Genomic Sci.">
        <title>The complete genome sequence of the rumen methanogen Methanosarcina barkeri CM1.</title>
        <authorList>
            <person name="Lambie S.C."/>
            <person name="Kelly W.J."/>
            <person name="Leahy S.C."/>
            <person name="Li D."/>
            <person name="Reilly K."/>
            <person name="McAllister T.A."/>
            <person name="Valle E.R."/>
            <person name="Attwood G.T."/>
            <person name="Altermann E."/>
        </authorList>
    </citation>
    <scope>NUCLEOTIDE SEQUENCE [LARGE SCALE GENOMIC DNA]</scope>
    <source>
        <strain evidence="5 6">CM1</strain>
    </source>
</reference>
<organism evidence="5 6">
    <name type="scientific">Methanosarcina barkeri CM1</name>
    <dbReference type="NCBI Taxonomy" id="796385"/>
    <lineage>
        <taxon>Archaea</taxon>
        <taxon>Methanobacteriati</taxon>
        <taxon>Methanobacteriota</taxon>
        <taxon>Stenosarchaea group</taxon>
        <taxon>Methanomicrobia</taxon>
        <taxon>Methanosarcinales</taxon>
        <taxon>Methanosarcinaceae</taxon>
        <taxon>Methanosarcina</taxon>
    </lineage>
</organism>
<name>A0A0G3CIN8_METBA</name>
<dbReference type="RefSeq" id="WP_048176929.1">
    <property type="nucleotide sequence ID" value="NZ_CP008746.1"/>
</dbReference>
<dbReference type="InterPro" id="IPR051620">
    <property type="entry name" value="ORF904-like_C"/>
</dbReference>
<dbReference type="InterPro" id="IPR014015">
    <property type="entry name" value="Helicase_SF3_DNA-vir"/>
</dbReference>
<dbReference type="NCBIfam" id="TIGR01613">
    <property type="entry name" value="primase_Cterm"/>
    <property type="match status" value="1"/>
</dbReference>
<feature type="domain" description="SF3 helicase" evidence="4">
    <location>
        <begin position="481"/>
        <end position="637"/>
    </location>
</feature>
<dbReference type="PROSITE" id="PS51206">
    <property type="entry name" value="SF3_HELICASE_1"/>
    <property type="match status" value="1"/>
</dbReference>
<dbReference type="Proteomes" id="UP000035331">
    <property type="component" value="Chromosome"/>
</dbReference>
<dbReference type="SMART" id="SM00943">
    <property type="entry name" value="Prim-Pol"/>
    <property type="match status" value="1"/>
</dbReference>
<evidence type="ECO:0000256" key="2">
    <source>
        <dbReference type="ARBA" id="ARBA00022801"/>
    </source>
</evidence>
<keyword evidence="2" id="KW-0378">Hydrolase</keyword>
<dbReference type="InterPro" id="IPR006500">
    <property type="entry name" value="Helicase_put_C_phage/plasmid"/>
</dbReference>
<dbReference type="PANTHER" id="PTHR35372">
    <property type="entry name" value="ATP BINDING PROTEIN-RELATED"/>
    <property type="match status" value="1"/>
</dbReference>
<dbReference type="PANTHER" id="PTHR35372:SF2">
    <property type="entry name" value="SF3 HELICASE DOMAIN-CONTAINING PROTEIN"/>
    <property type="match status" value="1"/>
</dbReference>
<evidence type="ECO:0000256" key="1">
    <source>
        <dbReference type="ARBA" id="ARBA00022741"/>
    </source>
</evidence>
<dbReference type="AlphaFoldDB" id="A0A0G3CIN8"/>
<dbReference type="Pfam" id="PF08706">
    <property type="entry name" value="D5_N"/>
    <property type="match status" value="1"/>
</dbReference>
<dbReference type="SMART" id="SM00885">
    <property type="entry name" value="D5_N"/>
    <property type="match status" value="1"/>
</dbReference>
<dbReference type="SUPFAM" id="SSF52540">
    <property type="entry name" value="P-loop containing nucleoside triphosphate hydrolases"/>
    <property type="match status" value="1"/>
</dbReference>
<dbReference type="InterPro" id="IPR045455">
    <property type="entry name" value="NrS-1_pol-like_helicase"/>
</dbReference>
<dbReference type="Pfam" id="PF09250">
    <property type="entry name" value="Prim-Pol"/>
    <property type="match status" value="1"/>
</dbReference>
<dbReference type="InterPro" id="IPR015330">
    <property type="entry name" value="DNA_primase/pol_bifunc_N"/>
</dbReference>
<accession>A0A0G3CIN8</accession>
<dbReference type="SUPFAM" id="SSF56747">
    <property type="entry name" value="Prim-pol domain"/>
    <property type="match status" value="1"/>
</dbReference>
<evidence type="ECO:0000256" key="3">
    <source>
        <dbReference type="ARBA" id="ARBA00022840"/>
    </source>
</evidence>
<dbReference type="Pfam" id="PF19263">
    <property type="entry name" value="DUF5906"/>
    <property type="match status" value="1"/>
</dbReference>
<evidence type="ECO:0000259" key="4">
    <source>
        <dbReference type="PROSITE" id="PS51206"/>
    </source>
</evidence>
<dbReference type="GO" id="GO:0005524">
    <property type="term" value="F:ATP binding"/>
    <property type="evidence" value="ECO:0007669"/>
    <property type="project" value="UniProtKB-KW"/>
</dbReference>
<dbReference type="EMBL" id="CP008746">
    <property type="protein sequence ID" value="AKJ39768.1"/>
    <property type="molecule type" value="Genomic_DNA"/>
</dbReference>
<gene>
    <name evidence="5" type="ORF">MCM1_2769</name>
</gene>
<dbReference type="GO" id="GO:0016787">
    <property type="term" value="F:hydrolase activity"/>
    <property type="evidence" value="ECO:0007669"/>
    <property type="project" value="UniProtKB-KW"/>
</dbReference>
<dbReference type="Gene3D" id="3.40.50.300">
    <property type="entry name" value="P-loop containing nucleotide triphosphate hydrolases"/>
    <property type="match status" value="1"/>
</dbReference>
<dbReference type="InterPro" id="IPR027417">
    <property type="entry name" value="P-loop_NTPase"/>
</dbReference>
<keyword evidence="1" id="KW-0547">Nucleotide-binding</keyword>
<sequence>MTSFLKDVDVNQLNILEAARYYTSRGIIVHPLVSVTNKNSKSPGKQPIISKWSEIKTVLTDSELTKYFNGKGRNLGAVCGKDSDLTVIDVDWFVPGIWANILKDVDTTDWVTQQRKPSKYHYMFKYSDAISREIQQDLGFDLLNLRSNVVLAPSEHVDGFPYRINRDIAKRTELPDTVAKRINNVLILYNEYLKALAKCRHPFKRLWEAVFSNKKHPLYHQTDLFRGGSGRELNLSLFAELKANGASDICLMLACMLIFGSSFDEKLSTQQVAAIDPKRTFKNKTIQTHPILSQFFDAHVANSEAKEFKRSIDRNESSKEPKRISVPFDMVADRILEKYDIFTMRDNGALYLYKNGVYKTDGVEAILDTEIRNRHNEIYEDIWKTVNPEHTLTHVPKATTKYVAETLAYIRAYTHLDRKEINSDQDRYINFANGLFDLKDWVLTNHDPKIRSIAQLPVKYDPTATCPSIDKYFADCELSDESIKTLEEFTGYSLTTETKLQKATMLYGNGSNGKSVFINLLKTILGKDYVSSESLQSLENDKYRVANLYGKRLNAFPDLKDTPLQTNETFNILTGNDLELTGERKYQHSFSFKPMCKLLFSANKPPIAYGDNYAYHRRWILIEFPKTFEKDEIDETILEKLTTDTEMSGFVSRMLEGLKRLNQNHKFTYDHDVDDVGKQYRRLSDNVTVFEEECIRDCTEDETPTEKKLVYKFYETWCKQNHLIAVTNTKFTQRMKKMGRMARNTTKYIPEERRTICFSYYTDSVVDFGAET</sequence>
<dbReference type="GeneID" id="24886479"/>
<reference evidence="6" key="1">
    <citation type="submission" date="2014-06" db="EMBL/GenBank/DDBJ databases">
        <title>The complete genome sequence of Methanosarcina barkeri CM1.</title>
        <authorList>
            <consortium name="Pastoral Greenhouse Gas Research Consortium"/>
            <person name="Lambie S.C."/>
            <person name="Leahy S.C."/>
            <person name="Kelly W.J."/>
            <person name="Li D."/>
            <person name="Reilly K."/>
            <person name="Attwood G.T."/>
            <person name="Altermann E."/>
        </authorList>
    </citation>
    <scope>NUCLEOTIDE SEQUENCE [LARGE SCALE GENOMIC DNA]</scope>
    <source>
        <strain evidence="6">CM1</strain>
    </source>
</reference>
<evidence type="ECO:0000313" key="5">
    <source>
        <dbReference type="EMBL" id="AKJ39768.1"/>
    </source>
</evidence>
<evidence type="ECO:0000313" key="6">
    <source>
        <dbReference type="Proteomes" id="UP000035331"/>
    </source>
</evidence>
<protein>
    <submittedName>
        <fullName evidence="5">Phage/plasmid primase domain-containing protein</fullName>
    </submittedName>
</protein>
<dbReference type="InterPro" id="IPR014818">
    <property type="entry name" value="Phage/plasmid_primase_P4_C"/>
</dbReference>
<proteinExistence type="predicted"/>